<feature type="transmembrane region" description="Helical" evidence="1">
    <location>
        <begin position="36"/>
        <end position="56"/>
    </location>
</feature>
<accession>A0ABX2ZHS2</accession>
<keyword evidence="3" id="KW-1185">Reference proteome</keyword>
<gene>
    <name evidence="2" type="ORF">A7312_28045</name>
</gene>
<evidence type="ECO:0000313" key="2">
    <source>
        <dbReference type="EMBL" id="ODA08218.1"/>
    </source>
</evidence>
<dbReference type="RefSeq" id="WP_068940530.1">
    <property type="nucleotide sequence ID" value="NZ_LYND01000135.1"/>
</dbReference>
<comment type="caution">
    <text evidence="2">The sequence shown here is derived from an EMBL/GenBank/DDBJ whole genome shotgun (WGS) entry which is preliminary data.</text>
</comment>
<protein>
    <submittedName>
        <fullName evidence="2">Uncharacterized protein</fullName>
    </submittedName>
</protein>
<keyword evidence="1" id="KW-0812">Transmembrane</keyword>
<evidence type="ECO:0000256" key="1">
    <source>
        <dbReference type="SAM" id="Phobius"/>
    </source>
</evidence>
<evidence type="ECO:0000313" key="3">
    <source>
        <dbReference type="Proteomes" id="UP000094974"/>
    </source>
</evidence>
<proteinExistence type="predicted"/>
<name>A0ABX2ZHS2_PAEPO</name>
<keyword evidence="1" id="KW-1133">Transmembrane helix</keyword>
<keyword evidence="1" id="KW-0472">Membrane</keyword>
<dbReference type="Proteomes" id="UP000094974">
    <property type="component" value="Unassembled WGS sequence"/>
</dbReference>
<feature type="transmembrane region" description="Helical" evidence="1">
    <location>
        <begin position="9"/>
        <end position="30"/>
    </location>
</feature>
<sequence>MKNHIKINWLIYLLSVPFVVFSCIFPDVKITLTGGFAWLLAFLSWLFGTVLVWTGIFGGELSVKSKGLVGWIKEFKNSSH</sequence>
<dbReference type="EMBL" id="LYND01000135">
    <property type="protein sequence ID" value="ODA08218.1"/>
    <property type="molecule type" value="Genomic_DNA"/>
</dbReference>
<reference evidence="3" key="1">
    <citation type="submission" date="2016-05" db="EMBL/GenBank/DDBJ databases">
        <title>Whole genome shotgun sequencing of cultured foodborne pathogen.</title>
        <authorList>
            <person name="Zheng J."/>
            <person name="Timme R."/>
            <person name="Allard M."/>
            <person name="Strain E."/>
            <person name="Luo Y."/>
            <person name="Brown E."/>
        </authorList>
    </citation>
    <scope>NUCLEOTIDE SEQUENCE [LARGE SCALE GENOMIC DNA]</scope>
    <source>
        <strain evidence="3">CFSAN034343</strain>
    </source>
</reference>
<organism evidence="2 3">
    <name type="scientific">Paenibacillus polymyxa</name>
    <name type="common">Bacillus polymyxa</name>
    <dbReference type="NCBI Taxonomy" id="1406"/>
    <lineage>
        <taxon>Bacteria</taxon>
        <taxon>Bacillati</taxon>
        <taxon>Bacillota</taxon>
        <taxon>Bacilli</taxon>
        <taxon>Bacillales</taxon>
        <taxon>Paenibacillaceae</taxon>
        <taxon>Paenibacillus</taxon>
    </lineage>
</organism>
<dbReference type="PROSITE" id="PS51257">
    <property type="entry name" value="PROKAR_LIPOPROTEIN"/>
    <property type="match status" value="1"/>
</dbReference>